<dbReference type="GO" id="GO:0061630">
    <property type="term" value="F:ubiquitin protein ligase activity"/>
    <property type="evidence" value="ECO:0007669"/>
    <property type="project" value="TreeGrafter"/>
</dbReference>
<dbReference type="Gene3D" id="3.30.40.10">
    <property type="entry name" value="Zinc/RING finger domain, C3HC4 (zinc finger)"/>
    <property type="match status" value="1"/>
</dbReference>
<feature type="transmembrane region" description="Helical" evidence="6">
    <location>
        <begin position="50"/>
        <end position="72"/>
    </location>
</feature>
<name>A0A2T0FBT5_9ASCO</name>
<evidence type="ECO:0000256" key="1">
    <source>
        <dbReference type="ARBA" id="ARBA00022723"/>
    </source>
</evidence>
<organism evidence="8 9">
    <name type="scientific">Wickerhamiella sorbophila</name>
    <dbReference type="NCBI Taxonomy" id="45607"/>
    <lineage>
        <taxon>Eukaryota</taxon>
        <taxon>Fungi</taxon>
        <taxon>Dikarya</taxon>
        <taxon>Ascomycota</taxon>
        <taxon>Saccharomycotina</taxon>
        <taxon>Dipodascomycetes</taxon>
        <taxon>Dipodascales</taxon>
        <taxon>Trichomonascaceae</taxon>
        <taxon>Wickerhamiella</taxon>
    </lineage>
</organism>
<dbReference type="PANTHER" id="PTHR45969">
    <property type="entry name" value="RING ZINC FINGER PROTEIN-RELATED"/>
    <property type="match status" value="1"/>
</dbReference>
<dbReference type="GeneID" id="36513843"/>
<keyword evidence="2 4" id="KW-0863">Zinc-finger</keyword>
<dbReference type="PROSITE" id="PS50089">
    <property type="entry name" value="ZF_RING_2"/>
    <property type="match status" value="1"/>
</dbReference>
<keyword evidence="1" id="KW-0479">Metal-binding</keyword>
<comment type="caution">
    <text evidence="8">The sequence shown here is derived from an EMBL/GenBank/DDBJ whole genome shotgun (WGS) entry which is preliminary data.</text>
</comment>
<reference evidence="8 9" key="1">
    <citation type="submission" date="2017-04" db="EMBL/GenBank/DDBJ databases">
        <title>Genome sequencing of [Candida] sorbophila.</title>
        <authorList>
            <person name="Ahn J.O."/>
        </authorList>
    </citation>
    <scope>NUCLEOTIDE SEQUENCE [LARGE SCALE GENOMIC DNA]</scope>
    <source>
        <strain evidence="8 9">DS02</strain>
    </source>
</reference>
<dbReference type="InterPro" id="IPR013083">
    <property type="entry name" value="Znf_RING/FYVE/PHD"/>
</dbReference>
<proteinExistence type="predicted"/>
<feature type="compositionally biased region" description="Basic and acidic residues" evidence="5">
    <location>
        <begin position="134"/>
        <end position="143"/>
    </location>
</feature>
<dbReference type="OrthoDB" id="8062037at2759"/>
<feature type="compositionally biased region" description="Low complexity" evidence="5">
    <location>
        <begin position="144"/>
        <end position="153"/>
    </location>
</feature>
<accession>A0A2T0FBT5</accession>
<keyword evidence="9" id="KW-1185">Reference proteome</keyword>
<sequence>MHRCRVIPEPHSFKTLENKESLQTDMAGQGGMFKAKKVLKAVVHTCERSVALGVALVGMIFFVPVFVAEALIRIVKGRPPEESDTEEIMVPIRKMRIRTIDAGKIAEAFPEKRFDELANKPAKHSTPSPSPAGKADDHGHLDPPAKAAKPATTAEIEPDKTCSVCLADFDASDKVRQLSCQHIFHQHCIDEWFTKYHSYCPLCQLDYYDPANPRVLDQSEVSELVMTPLTVTRPRKREYWLETHLNRK</sequence>
<dbReference type="FunFam" id="3.30.40.10:FF:000388">
    <property type="entry name" value="Putative RING zinc finger domain superfamily protein"/>
    <property type="match status" value="1"/>
</dbReference>
<dbReference type="CDD" id="cd16473">
    <property type="entry name" value="RING-H2_RNF103"/>
    <property type="match status" value="1"/>
</dbReference>
<keyword evidence="6" id="KW-1133">Transmembrane helix</keyword>
<dbReference type="AlphaFoldDB" id="A0A2T0FBT5"/>
<dbReference type="Proteomes" id="UP000238350">
    <property type="component" value="Unassembled WGS sequence"/>
</dbReference>
<keyword evidence="3" id="KW-0862">Zinc</keyword>
<dbReference type="InterPro" id="IPR001841">
    <property type="entry name" value="Znf_RING"/>
</dbReference>
<keyword evidence="8" id="KW-0675">Receptor</keyword>
<evidence type="ECO:0000256" key="4">
    <source>
        <dbReference type="PROSITE-ProRule" id="PRU00175"/>
    </source>
</evidence>
<dbReference type="GO" id="GO:0008270">
    <property type="term" value="F:zinc ion binding"/>
    <property type="evidence" value="ECO:0007669"/>
    <property type="project" value="UniProtKB-KW"/>
</dbReference>
<evidence type="ECO:0000313" key="9">
    <source>
        <dbReference type="Proteomes" id="UP000238350"/>
    </source>
</evidence>
<protein>
    <submittedName>
        <fullName evidence="8">Receptor y region, transmembrane domain-and RING domain-containing protein 2</fullName>
    </submittedName>
</protein>
<keyword evidence="6 8" id="KW-0812">Transmembrane</keyword>
<dbReference type="EMBL" id="NDIQ01000001">
    <property type="protein sequence ID" value="PRT52474.1"/>
    <property type="molecule type" value="Genomic_DNA"/>
</dbReference>
<feature type="region of interest" description="Disordered" evidence="5">
    <location>
        <begin position="119"/>
        <end position="153"/>
    </location>
</feature>
<dbReference type="Pfam" id="PF13639">
    <property type="entry name" value="zf-RING_2"/>
    <property type="match status" value="1"/>
</dbReference>
<feature type="domain" description="RING-type" evidence="7">
    <location>
        <begin position="162"/>
        <end position="204"/>
    </location>
</feature>
<dbReference type="SUPFAM" id="SSF57850">
    <property type="entry name" value="RING/U-box"/>
    <property type="match status" value="1"/>
</dbReference>
<evidence type="ECO:0000256" key="3">
    <source>
        <dbReference type="ARBA" id="ARBA00022833"/>
    </source>
</evidence>
<evidence type="ECO:0000259" key="7">
    <source>
        <dbReference type="PROSITE" id="PS50089"/>
    </source>
</evidence>
<evidence type="ECO:0000256" key="2">
    <source>
        <dbReference type="ARBA" id="ARBA00022771"/>
    </source>
</evidence>
<evidence type="ECO:0000313" key="8">
    <source>
        <dbReference type="EMBL" id="PRT52474.1"/>
    </source>
</evidence>
<evidence type="ECO:0000256" key="5">
    <source>
        <dbReference type="SAM" id="MobiDB-lite"/>
    </source>
</evidence>
<evidence type="ECO:0000256" key="6">
    <source>
        <dbReference type="SAM" id="Phobius"/>
    </source>
</evidence>
<dbReference type="RefSeq" id="XP_024662420.1">
    <property type="nucleotide sequence ID" value="XM_024806652.1"/>
</dbReference>
<dbReference type="GO" id="GO:0016567">
    <property type="term" value="P:protein ubiquitination"/>
    <property type="evidence" value="ECO:0007669"/>
    <property type="project" value="TreeGrafter"/>
</dbReference>
<dbReference type="SMART" id="SM00184">
    <property type="entry name" value="RING"/>
    <property type="match status" value="1"/>
</dbReference>
<keyword evidence="6" id="KW-0472">Membrane</keyword>
<dbReference type="STRING" id="45607.A0A2T0FBT5"/>
<gene>
    <name evidence="8" type="ORF">B9G98_00094</name>
</gene>
<dbReference type="PANTHER" id="PTHR45969:SF69">
    <property type="entry name" value="FINGER DOMAIN PROTEIN, PUTATIVE (AFU_ORTHOLOGUE AFUA_3G12190)-RELATED"/>
    <property type="match status" value="1"/>
</dbReference>